<keyword evidence="3" id="KW-1003">Cell membrane</keyword>
<feature type="transmembrane region" description="Helical" evidence="7">
    <location>
        <begin position="501"/>
        <end position="524"/>
    </location>
</feature>
<evidence type="ECO:0000256" key="1">
    <source>
        <dbReference type="ARBA" id="ARBA00004651"/>
    </source>
</evidence>
<dbReference type="EMBL" id="AUZY01001777">
    <property type="protein sequence ID" value="EQD73950.1"/>
    <property type="molecule type" value="Genomic_DNA"/>
</dbReference>
<evidence type="ECO:0000256" key="5">
    <source>
        <dbReference type="ARBA" id="ARBA00022989"/>
    </source>
</evidence>
<dbReference type="InterPro" id="IPR011701">
    <property type="entry name" value="MFS"/>
</dbReference>
<evidence type="ECO:0000313" key="9">
    <source>
        <dbReference type="EMBL" id="EQD73950.1"/>
    </source>
</evidence>
<dbReference type="Pfam" id="PF07690">
    <property type="entry name" value="MFS_1"/>
    <property type="match status" value="1"/>
</dbReference>
<feature type="transmembrane region" description="Helical" evidence="7">
    <location>
        <begin position="73"/>
        <end position="92"/>
    </location>
</feature>
<accession>T1CVG4</accession>
<feature type="transmembrane region" description="Helical" evidence="7">
    <location>
        <begin position="467"/>
        <end position="489"/>
    </location>
</feature>
<dbReference type="InterPro" id="IPR020846">
    <property type="entry name" value="MFS_dom"/>
</dbReference>
<dbReference type="Gene3D" id="1.20.1720.10">
    <property type="entry name" value="Multidrug resistance protein D"/>
    <property type="match status" value="1"/>
</dbReference>
<dbReference type="GO" id="GO:0005886">
    <property type="term" value="C:plasma membrane"/>
    <property type="evidence" value="ECO:0007669"/>
    <property type="project" value="UniProtKB-SubCell"/>
</dbReference>
<dbReference type="PROSITE" id="PS50850">
    <property type="entry name" value="MFS"/>
    <property type="match status" value="1"/>
</dbReference>
<feature type="transmembrane region" description="Helical" evidence="7">
    <location>
        <begin position="312"/>
        <end position="338"/>
    </location>
</feature>
<comment type="caution">
    <text evidence="9">The sequence shown here is derived from an EMBL/GenBank/DDBJ whole genome shotgun (WGS) entry which is preliminary data.</text>
</comment>
<dbReference type="CDD" id="cd17504">
    <property type="entry name" value="MFS_MMR_MDR_like"/>
    <property type="match status" value="1"/>
</dbReference>
<feature type="transmembrane region" description="Helical" evidence="7">
    <location>
        <begin position="202"/>
        <end position="222"/>
    </location>
</feature>
<gene>
    <name evidence="9" type="ORF">B1B_02949</name>
</gene>
<dbReference type="AlphaFoldDB" id="T1CVG4"/>
<keyword evidence="2" id="KW-0813">Transport</keyword>
<dbReference type="InterPro" id="IPR036259">
    <property type="entry name" value="MFS_trans_sf"/>
</dbReference>
<organism evidence="9">
    <name type="scientific">mine drainage metagenome</name>
    <dbReference type="NCBI Taxonomy" id="410659"/>
    <lineage>
        <taxon>unclassified sequences</taxon>
        <taxon>metagenomes</taxon>
        <taxon>ecological metagenomes</taxon>
    </lineage>
</organism>
<dbReference type="Gene3D" id="1.20.1250.20">
    <property type="entry name" value="MFS general substrate transporter like domains"/>
    <property type="match status" value="1"/>
</dbReference>
<protein>
    <submittedName>
        <fullName evidence="9">Major facilitator transporter</fullName>
    </submittedName>
</protein>
<dbReference type="GO" id="GO:0022857">
    <property type="term" value="F:transmembrane transporter activity"/>
    <property type="evidence" value="ECO:0007669"/>
    <property type="project" value="InterPro"/>
</dbReference>
<evidence type="ECO:0000256" key="6">
    <source>
        <dbReference type="ARBA" id="ARBA00023136"/>
    </source>
</evidence>
<feature type="transmembrane region" description="Helical" evidence="7">
    <location>
        <begin position="234"/>
        <end position="253"/>
    </location>
</feature>
<keyword evidence="6 7" id="KW-0472">Membrane</keyword>
<evidence type="ECO:0000259" key="8">
    <source>
        <dbReference type="PROSITE" id="PS50850"/>
    </source>
</evidence>
<feature type="transmembrane region" description="Helical" evidence="7">
    <location>
        <begin position="273"/>
        <end position="292"/>
    </location>
</feature>
<feature type="transmembrane region" description="Helical" evidence="7">
    <location>
        <begin position="136"/>
        <end position="160"/>
    </location>
</feature>
<feature type="transmembrane region" description="Helical" evidence="7">
    <location>
        <begin position="419"/>
        <end position="446"/>
    </location>
</feature>
<dbReference type="SUPFAM" id="SSF103473">
    <property type="entry name" value="MFS general substrate transporter"/>
    <property type="match status" value="1"/>
</dbReference>
<feature type="transmembrane region" description="Helical" evidence="7">
    <location>
        <begin position="395"/>
        <end position="413"/>
    </location>
</feature>
<feature type="non-terminal residue" evidence="9">
    <location>
        <position position="538"/>
    </location>
</feature>
<name>T1CVG4_9ZZZZ</name>
<reference evidence="9" key="1">
    <citation type="submission" date="2013-08" db="EMBL/GenBank/DDBJ databases">
        <authorList>
            <person name="Mendez C."/>
            <person name="Richter M."/>
            <person name="Ferrer M."/>
            <person name="Sanchez J."/>
        </authorList>
    </citation>
    <scope>NUCLEOTIDE SEQUENCE</scope>
</reference>
<sequence length="538" mass="56243">MSPEATSNVSASAPVMTAAGGRVYNPRAATVVLVIIAGMALMVTYVETMVLPAFSTFQAFFELPATSQSTATITWIVSAYLLVGTIATPIFGRLGDIYGKKRMLLVAMSIYAAAVTVAGFTPNIGSALGVSTPNQIYLLIGVRAIQGIGMGMFPLGFAMLPEVFPAARVGESQGIVSAMFAAGAALGLVGGGWISQSYGWQVTYHTVIPVAIILVVAAALLLRESPTLVKESVDIPGVSSLGLGLAMLLLGITEGADWGWTNFNGASLGPLPWGAPEFFILAAVGFAFFVWWEDRAKEPVVRLASLKIRNILVSNVNGLLVGVAMFLMFVTDTILFEYTLNTGSSPLGPLTGYTGPGFGFTPLTMGLLTLPAALGMLTFGPILGRRIGRVGPKPIMMLGFVLISIGGFGLIWLNHILIAVVILPMLVLVGIVGVLIAMSNVIVLSVSPKELGIQTGMNQTFRNLGSAIGPVLVASILASFTTTYLLTYSGGTIPVSGFTDAGFQTCFAAVTLLGVVGFGFSLALRNYRFAADGTREDA</sequence>
<feature type="transmembrane region" description="Helical" evidence="7">
    <location>
        <begin position="104"/>
        <end position="124"/>
    </location>
</feature>
<comment type="subcellular location">
    <subcellularLocation>
        <location evidence="1">Cell membrane</location>
        <topology evidence="1">Multi-pass membrane protein</topology>
    </subcellularLocation>
</comment>
<keyword evidence="5 7" id="KW-1133">Transmembrane helix</keyword>
<feature type="transmembrane region" description="Helical" evidence="7">
    <location>
        <begin position="172"/>
        <end position="196"/>
    </location>
</feature>
<evidence type="ECO:0000256" key="2">
    <source>
        <dbReference type="ARBA" id="ARBA00022448"/>
    </source>
</evidence>
<feature type="transmembrane region" description="Helical" evidence="7">
    <location>
        <begin position="358"/>
        <end position="383"/>
    </location>
</feature>
<keyword evidence="4 7" id="KW-0812">Transmembrane</keyword>
<reference evidence="9" key="2">
    <citation type="journal article" date="2014" name="ISME J.">
        <title>Microbial stratification in low pH oxic and suboxic macroscopic growths along an acid mine drainage.</title>
        <authorList>
            <person name="Mendez-Garcia C."/>
            <person name="Mesa V."/>
            <person name="Sprenger R.R."/>
            <person name="Richter M."/>
            <person name="Diez M.S."/>
            <person name="Solano J."/>
            <person name="Bargiela R."/>
            <person name="Golyshina O.V."/>
            <person name="Manteca A."/>
            <person name="Ramos J.L."/>
            <person name="Gallego J.R."/>
            <person name="Llorente I."/>
            <person name="Martins Dos Santos V.A."/>
            <person name="Jensen O.N."/>
            <person name="Pelaez A.I."/>
            <person name="Sanchez J."/>
            <person name="Ferrer M."/>
        </authorList>
    </citation>
    <scope>NUCLEOTIDE SEQUENCE</scope>
</reference>
<evidence type="ECO:0000256" key="7">
    <source>
        <dbReference type="SAM" id="Phobius"/>
    </source>
</evidence>
<feature type="domain" description="Major facilitator superfamily (MFS) profile" evidence="8">
    <location>
        <begin position="32"/>
        <end position="529"/>
    </location>
</feature>
<evidence type="ECO:0000256" key="4">
    <source>
        <dbReference type="ARBA" id="ARBA00022692"/>
    </source>
</evidence>
<evidence type="ECO:0000256" key="3">
    <source>
        <dbReference type="ARBA" id="ARBA00022475"/>
    </source>
</evidence>
<proteinExistence type="predicted"/>
<dbReference type="PANTHER" id="PTHR42718:SF46">
    <property type="entry name" value="BLR6921 PROTEIN"/>
    <property type="match status" value="1"/>
</dbReference>
<dbReference type="PANTHER" id="PTHR42718">
    <property type="entry name" value="MAJOR FACILITATOR SUPERFAMILY MULTIDRUG TRANSPORTER MFSC"/>
    <property type="match status" value="1"/>
</dbReference>
<feature type="transmembrane region" description="Helical" evidence="7">
    <location>
        <begin position="31"/>
        <end position="53"/>
    </location>
</feature>